<dbReference type="Gene3D" id="4.10.240.10">
    <property type="entry name" value="Zn(2)-C6 fungal-type DNA-binding domain"/>
    <property type="match status" value="1"/>
</dbReference>
<protein>
    <recommendedName>
        <fullName evidence="6">Zn(2)-C6 fungal-type domain-containing protein</fullName>
    </recommendedName>
</protein>
<keyword evidence="8" id="KW-1185">Reference proteome</keyword>
<dbReference type="Pfam" id="PF00172">
    <property type="entry name" value="Zn_clus"/>
    <property type="match status" value="1"/>
</dbReference>
<dbReference type="AlphaFoldDB" id="A0A1B7TKC9"/>
<comment type="caution">
    <text evidence="7">The sequence shown here is derived from an EMBL/GenBank/DDBJ whole genome shotgun (WGS) entry which is preliminary data.</text>
</comment>
<dbReference type="GO" id="GO:0008270">
    <property type="term" value="F:zinc ion binding"/>
    <property type="evidence" value="ECO:0007669"/>
    <property type="project" value="InterPro"/>
</dbReference>
<evidence type="ECO:0000313" key="7">
    <source>
        <dbReference type="EMBL" id="OBA29201.1"/>
    </source>
</evidence>
<dbReference type="PANTHER" id="PTHR31069">
    <property type="entry name" value="OLEATE-ACTIVATED TRANSCRIPTION FACTOR 1-RELATED"/>
    <property type="match status" value="1"/>
</dbReference>
<evidence type="ECO:0000256" key="2">
    <source>
        <dbReference type="ARBA" id="ARBA00023125"/>
    </source>
</evidence>
<keyword evidence="4" id="KW-0539">Nucleus</keyword>
<evidence type="ECO:0000256" key="5">
    <source>
        <dbReference type="SAM" id="MobiDB-lite"/>
    </source>
</evidence>
<sequence>MNESNLPVDTNTKPKQKRSKISYSCLKCREKRTKCDRKLPCSSCKIRKSKCNYDTSVQSKPKRPNKDSLIIRLSKQLEFYKNMACKYTPRQELSVFSEDIEAIEYALGVRTLKKNMHSDSSNPYLDYSPNSKDSGSYINAHGSNEKKNFFNGNETSTDRFIQLKRVDNDKHINVFSNVYIFKNDDYLNVLFYRPDKESDGKTNSPTEIPPNPKQTSNLNFATSSSVYKNGINEKYNKNNNNNNNKNFQVEGPAKLKFFSKPDIHIFQNLLNNNCYTSDFQKQQASKFFTKLYETTNNIPPKAKKNQSNDVFSTFKFPGIVENTIEDIIVSQPSAFLSNIITHITQKLPKSTTLMYLKKLYIEQLFVEFPFFNIEKFEDILSEILVVDGEVVSLNIVGSNIHLKMSALSLLLLILYCSDLEEKTRLHSNTYDENFDEYLELASHLLMATDFFSQPTEYKLSVLCQFWMIIYVTPDPDYSADLITSLPTDILAAMIEKLAANIGIKADMEDDSHIIDVDSRNFRQMLSVTITFITLLESVMKGQIFDKPECKISNNPEIYHELENASDFENHYFLYFQRRNNCLKMIHECMQLFSSKDDRVNATFLERK</sequence>
<dbReference type="GO" id="GO:0005634">
    <property type="term" value="C:nucleus"/>
    <property type="evidence" value="ECO:0007669"/>
    <property type="project" value="TreeGrafter"/>
</dbReference>
<evidence type="ECO:0000259" key="6">
    <source>
        <dbReference type="PROSITE" id="PS50048"/>
    </source>
</evidence>
<evidence type="ECO:0000256" key="4">
    <source>
        <dbReference type="ARBA" id="ARBA00023242"/>
    </source>
</evidence>
<dbReference type="PROSITE" id="PS00463">
    <property type="entry name" value="ZN2_CY6_FUNGAL_1"/>
    <property type="match status" value="1"/>
</dbReference>
<keyword evidence="3" id="KW-0804">Transcription</keyword>
<evidence type="ECO:0000256" key="1">
    <source>
        <dbReference type="ARBA" id="ARBA00023015"/>
    </source>
</evidence>
<dbReference type="GO" id="GO:0000978">
    <property type="term" value="F:RNA polymerase II cis-regulatory region sequence-specific DNA binding"/>
    <property type="evidence" value="ECO:0007669"/>
    <property type="project" value="TreeGrafter"/>
</dbReference>
<name>A0A1B7TKC9_9ASCO</name>
<keyword evidence="2" id="KW-0238">DNA-binding</keyword>
<gene>
    <name evidence="7" type="ORF">HANVADRAFT_259</name>
</gene>
<dbReference type="GO" id="GO:0045944">
    <property type="term" value="P:positive regulation of transcription by RNA polymerase II"/>
    <property type="evidence" value="ECO:0007669"/>
    <property type="project" value="TreeGrafter"/>
</dbReference>
<dbReference type="SUPFAM" id="SSF57701">
    <property type="entry name" value="Zn2/Cys6 DNA-binding domain"/>
    <property type="match status" value="1"/>
</dbReference>
<dbReference type="PROSITE" id="PS50048">
    <property type="entry name" value="ZN2_CY6_FUNGAL_2"/>
    <property type="match status" value="1"/>
</dbReference>
<dbReference type="OrthoDB" id="5069333at2759"/>
<dbReference type="GO" id="GO:0000981">
    <property type="term" value="F:DNA-binding transcription factor activity, RNA polymerase II-specific"/>
    <property type="evidence" value="ECO:0007669"/>
    <property type="project" value="InterPro"/>
</dbReference>
<dbReference type="EMBL" id="LXPE01000001">
    <property type="protein sequence ID" value="OBA29201.1"/>
    <property type="molecule type" value="Genomic_DNA"/>
</dbReference>
<feature type="region of interest" description="Disordered" evidence="5">
    <location>
        <begin position="197"/>
        <end position="218"/>
    </location>
</feature>
<evidence type="ECO:0000256" key="3">
    <source>
        <dbReference type="ARBA" id="ARBA00023163"/>
    </source>
</evidence>
<proteinExistence type="predicted"/>
<dbReference type="Proteomes" id="UP000092321">
    <property type="component" value="Unassembled WGS sequence"/>
</dbReference>
<dbReference type="SMART" id="SM00066">
    <property type="entry name" value="GAL4"/>
    <property type="match status" value="1"/>
</dbReference>
<evidence type="ECO:0000313" key="8">
    <source>
        <dbReference type="Proteomes" id="UP000092321"/>
    </source>
</evidence>
<dbReference type="CDD" id="cd00067">
    <property type="entry name" value="GAL4"/>
    <property type="match status" value="1"/>
</dbReference>
<organism evidence="7 8">
    <name type="scientific">Hanseniaspora valbyensis NRRL Y-1626</name>
    <dbReference type="NCBI Taxonomy" id="766949"/>
    <lineage>
        <taxon>Eukaryota</taxon>
        <taxon>Fungi</taxon>
        <taxon>Dikarya</taxon>
        <taxon>Ascomycota</taxon>
        <taxon>Saccharomycotina</taxon>
        <taxon>Saccharomycetes</taxon>
        <taxon>Saccharomycodales</taxon>
        <taxon>Saccharomycodaceae</taxon>
        <taxon>Hanseniaspora</taxon>
    </lineage>
</organism>
<dbReference type="InterPro" id="IPR050675">
    <property type="entry name" value="OAF3"/>
</dbReference>
<feature type="domain" description="Zn(2)-C6 fungal-type" evidence="6">
    <location>
        <begin position="24"/>
        <end position="53"/>
    </location>
</feature>
<dbReference type="InterPro" id="IPR001138">
    <property type="entry name" value="Zn2Cys6_DnaBD"/>
</dbReference>
<dbReference type="InterPro" id="IPR036864">
    <property type="entry name" value="Zn2-C6_fun-type_DNA-bd_sf"/>
</dbReference>
<dbReference type="PANTHER" id="PTHR31069:SF29">
    <property type="entry name" value="OLEATE-ACTIVATED TRANSCRIPTION FACTOR 1-RELATED"/>
    <property type="match status" value="1"/>
</dbReference>
<keyword evidence="1" id="KW-0805">Transcription regulation</keyword>
<accession>A0A1B7TKC9</accession>
<feature type="non-terminal residue" evidence="7">
    <location>
        <position position="607"/>
    </location>
</feature>
<reference evidence="8" key="1">
    <citation type="journal article" date="2016" name="Proc. Natl. Acad. Sci. U.S.A.">
        <title>Comparative genomics of biotechnologically important yeasts.</title>
        <authorList>
            <person name="Riley R."/>
            <person name="Haridas S."/>
            <person name="Wolfe K.H."/>
            <person name="Lopes M.R."/>
            <person name="Hittinger C.T."/>
            <person name="Goeker M."/>
            <person name="Salamov A.A."/>
            <person name="Wisecaver J.H."/>
            <person name="Long T.M."/>
            <person name="Calvey C.H."/>
            <person name="Aerts A.L."/>
            <person name="Barry K.W."/>
            <person name="Choi C."/>
            <person name="Clum A."/>
            <person name="Coughlan A.Y."/>
            <person name="Deshpande S."/>
            <person name="Douglass A.P."/>
            <person name="Hanson S.J."/>
            <person name="Klenk H.-P."/>
            <person name="LaButti K.M."/>
            <person name="Lapidus A."/>
            <person name="Lindquist E.A."/>
            <person name="Lipzen A.M."/>
            <person name="Meier-Kolthoff J.P."/>
            <person name="Ohm R.A."/>
            <person name="Otillar R.P."/>
            <person name="Pangilinan J.L."/>
            <person name="Peng Y."/>
            <person name="Rokas A."/>
            <person name="Rosa C.A."/>
            <person name="Scheuner C."/>
            <person name="Sibirny A.A."/>
            <person name="Slot J.C."/>
            <person name="Stielow J.B."/>
            <person name="Sun H."/>
            <person name="Kurtzman C.P."/>
            <person name="Blackwell M."/>
            <person name="Grigoriev I.V."/>
            <person name="Jeffries T.W."/>
        </authorList>
    </citation>
    <scope>NUCLEOTIDE SEQUENCE [LARGE SCALE GENOMIC DNA]</scope>
    <source>
        <strain evidence="8">NRRL Y-1626</strain>
    </source>
</reference>